<evidence type="ECO:0000313" key="6">
    <source>
        <dbReference type="Proteomes" id="UP001519535"/>
    </source>
</evidence>
<dbReference type="PANTHER" id="PTHR13096:SF8">
    <property type="entry name" value="RIBOSOMAL OXYGENASE 1"/>
    <property type="match status" value="1"/>
</dbReference>
<dbReference type="RefSeq" id="WP_214093275.1">
    <property type="nucleotide sequence ID" value="NZ_JAHCLR010000022.1"/>
</dbReference>
<dbReference type="InterPro" id="IPR003347">
    <property type="entry name" value="JmjC_dom"/>
</dbReference>
<dbReference type="PANTHER" id="PTHR13096">
    <property type="entry name" value="MINA53 MYC INDUCED NUCLEAR ANTIGEN"/>
    <property type="match status" value="1"/>
</dbReference>
<gene>
    <name evidence="5" type="ORF">KIH27_12540</name>
</gene>
<proteinExistence type="predicted"/>
<reference evidence="5 6" key="1">
    <citation type="submission" date="2021-05" db="EMBL/GenBank/DDBJ databases">
        <title>Mycobacterium acidophilum sp. nov., an extremely acid-tolerant member of the genus Mycobacterium.</title>
        <authorList>
            <person name="Xia J."/>
        </authorList>
    </citation>
    <scope>NUCLEOTIDE SEQUENCE [LARGE SCALE GENOMIC DNA]</scope>
    <source>
        <strain evidence="5 6">M1</strain>
    </source>
</reference>
<protein>
    <submittedName>
        <fullName evidence="5">Cupin</fullName>
    </submittedName>
</protein>
<keyword evidence="2" id="KW-0479">Metal-binding</keyword>
<evidence type="ECO:0000259" key="4">
    <source>
        <dbReference type="PROSITE" id="PS51184"/>
    </source>
</evidence>
<comment type="caution">
    <text evidence="5">The sequence shown here is derived from an EMBL/GenBank/DDBJ whole genome shotgun (WGS) entry which is preliminary data.</text>
</comment>
<dbReference type="SMART" id="SM00558">
    <property type="entry name" value="JmjC"/>
    <property type="match status" value="1"/>
</dbReference>
<sequence>MIDLAWLLAPLGVQGFLDELFGDRHHHIRRGDPGYFTPLLDGPTAVDELLAQLRDEPAGVHAVRGAASREAAAYRLPDGTLNTAAVRHDLADGYTVILDNLERYVRSLGGLTHALEVELNYPTQLNAYLSPPGSRGFLPHYDHHDVLVLQIHGRKTWHLYGDAAVTPHDMRRRKEVADVFGGDLPEPTDLVLEAGDTLYLPRGRVHAAETGAEPSVHLTVGIHVPTVLDLLTHMLQLLSFTDDRIHTRLAARYLDDPGVRADLPAVVDDALGLLTEPTVIAGGLDAFEDLLVRRGRLPPVGRVSDVVDIDEQTLVRKHRPLYSRVVNTDGRVALQFAQLLISAAPDHEAALRFASDSSTPFRVGELPGLTPQQRIELARQLLTSGFLVRLASG</sequence>
<evidence type="ECO:0000256" key="1">
    <source>
        <dbReference type="ARBA" id="ARBA00001954"/>
    </source>
</evidence>
<accession>A0ABS5RLF6</accession>
<name>A0ABS5RLF6_9MYCO</name>
<keyword evidence="3" id="KW-0408">Iron</keyword>
<evidence type="ECO:0000256" key="2">
    <source>
        <dbReference type="ARBA" id="ARBA00022723"/>
    </source>
</evidence>
<dbReference type="PROSITE" id="PS51184">
    <property type="entry name" value="JMJC"/>
    <property type="match status" value="1"/>
</dbReference>
<keyword evidence="6" id="KW-1185">Reference proteome</keyword>
<organism evidence="5 6">
    <name type="scientific">Mycolicibacter acidiphilus</name>
    <dbReference type="NCBI Taxonomy" id="2835306"/>
    <lineage>
        <taxon>Bacteria</taxon>
        <taxon>Bacillati</taxon>
        <taxon>Actinomycetota</taxon>
        <taxon>Actinomycetes</taxon>
        <taxon>Mycobacteriales</taxon>
        <taxon>Mycobacteriaceae</taxon>
        <taxon>Mycolicibacter</taxon>
    </lineage>
</organism>
<evidence type="ECO:0000313" key="5">
    <source>
        <dbReference type="EMBL" id="MBS9534413.1"/>
    </source>
</evidence>
<dbReference type="Proteomes" id="UP001519535">
    <property type="component" value="Unassembled WGS sequence"/>
</dbReference>
<evidence type="ECO:0000256" key="3">
    <source>
        <dbReference type="ARBA" id="ARBA00023004"/>
    </source>
</evidence>
<dbReference type="EMBL" id="JAHCLR010000022">
    <property type="protein sequence ID" value="MBS9534413.1"/>
    <property type="molecule type" value="Genomic_DNA"/>
</dbReference>
<dbReference type="Pfam" id="PF08007">
    <property type="entry name" value="JmjC_2"/>
    <property type="match status" value="1"/>
</dbReference>
<comment type="cofactor">
    <cofactor evidence="1">
        <name>Fe(2+)</name>
        <dbReference type="ChEBI" id="CHEBI:29033"/>
    </cofactor>
</comment>
<dbReference type="InterPro" id="IPR039994">
    <property type="entry name" value="NO66-like"/>
</dbReference>
<feature type="domain" description="JmjC" evidence="4">
    <location>
        <begin position="103"/>
        <end position="239"/>
    </location>
</feature>
<dbReference type="Gene3D" id="2.60.120.650">
    <property type="entry name" value="Cupin"/>
    <property type="match status" value="1"/>
</dbReference>
<dbReference type="SUPFAM" id="SSF51197">
    <property type="entry name" value="Clavaminate synthase-like"/>
    <property type="match status" value="1"/>
</dbReference>